<name>R6THE6_9BACT</name>
<reference evidence="1" key="1">
    <citation type="submission" date="2012-11" db="EMBL/GenBank/DDBJ databases">
        <title>Dependencies among metagenomic species, viruses, plasmids and units of genetic variation.</title>
        <authorList>
            <person name="Nielsen H.B."/>
            <person name="Almeida M."/>
            <person name="Juncker A.S."/>
            <person name="Rasmussen S."/>
            <person name="Li J."/>
            <person name="Sunagawa S."/>
            <person name="Plichta D."/>
            <person name="Gautier L."/>
            <person name="Le Chatelier E."/>
            <person name="Peletier E."/>
            <person name="Bonde I."/>
            <person name="Nielsen T."/>
            <person name="Manichanh C."/>
            <person name="Arumugam M."/>
            <person name="Batto J."/>
            <person name="Santos M.B.Q.D."/>
            <person name="Blom N."/>
            <person name="Borruel N."/>
            <person name="Burgdorf K.S."/>
            <person name="Boumezbeur F."/>
            <person name="Casellas F."/>
            <person name="Dore J."/>
            <person name="Guarner F."/>
            <person name="Hansen T."/>
            <person name="Hildebrand F."/>
            <person name="Kaas R.S."/>
            <person name="Kennedy S."/>
            <person name="Kristiansen K."/>
            <person name="Kultima J.R."/>
            <person name="Leonard P."/>
            <person name="Levenez F."/>
            <person name="Lund O."/>
            <person name="Moumen B."/>
            <person name="Le Paslier D."/>
            <person name="Pons N."/>
            <person name="Pedersen O."/>
            <person name="Prifti E."/>
            <person name="Qin J."/>
            <person name="Raes J."/>
            <person name="Tap J."/>
            <person name="Tims S."/>
            <person name="Ussery D.W."/>
            <person name="Yamada T."/>
            <person name="MetaHit consortium"/>
            <person name="Renault P."/>
            <person name="Sicheritz-Ponten T."/>
            <person name="Bork P."/>
            <person name="Wang J."/>
            <person name="Brunak S."/>
            <person name="Ehrlich S.D."/>
        </authorList>
    </citation>
    <scope>NUCLEOTIDE SEQUENCE [LARGE SCALE GENOMIC DNA]</scope>
</reference>
<evidence type="ECO:0000313" key="1">
    <source>
        <dbReference type="EMBL" id="CDC72863.1"/>
    </source>
</evidence>
<dbReference type="EMBL" id="CBFW010000129">
    <property type="protein sequence ID" value="CDC72863.1"/>
    <property type="molecule type" value="Genomic_DNA"/>
</dbReference>
<accession>R6THE6</accession>
<dbReference type="AlphaFoldDB" id="R6THE6"/>
<gene>
    <name evidence="1" type="ORF">BN580_01104</name>
</gene>
<evidence type="ECO:0000313" key="2">
    <source>
        <dbReference type="Proteomes" id="UP000017938"/>
    </source>
</evidence>
<protein>
    <submittedName>
        <fullName evidence="1">Uncharacterized protein</fullName>
    </submittedName>
</protein>
<proteinExistence type="predicted"/>
<organism evidence="1 2">
    <name type="scientific">Candidatus Colimorpha enterica</name>
    <dbReference type="NCBI Taxonomy" id="3083063"/>
    <lineage>
        <taxon>Bacteria</taxon>
        <taxon>Pseudomonadati</taxon>
        <taxon>Bacteroidota</taxon>
        <taxon>Bacteroidia</taxon>
        <taxon>Bacteroidales</taxon>
        <taxon>Candidatus Colimorpha</taxon>
    </lineage>
</organism>
<comment type="caution">
    <text evidence="1">The sequence shown here is derived from an EMBL/GenBank/DDBJ whole genome shotgun (WGS) entry which is preliminary data.</text>
</comment>
<dbReference type="Proteomes" id="UP000017938">
    <property type="component" value="Unassembled WGS sequence"/>
</dbReference>
<sequence length="219" mass="24142">MLFYVVDDTGDDVADVVHDPVAVCCLDVPDYHVEKDIEVARHDLGVIAPAVEYLVAHGVDDGVGGDEVVALEAYERCAGKPVCRELLAVVQIICEDIDRRVRGIQVFRYELRQKHHVGKQHAGFGLMKVRLVGVDEKQVALCDLVFGIVDIVNGTSADNIYQLEKIVLVNGAFPDKCIAVGGEFHSVLKKILVFVGDFALHRGSFVMSLHTYILPYRGK</sequence>